<dbReference type="AlphaFoldDB" id="A0ABD5QQ93"/>
<comment type="caution">
    <text evidence="2">The sequence shown here is derived from an EMBL/GenBank/DDBJ whole genome shotgun (WGS) entry which is preliminary data.</text>
</comment>
<keyword evidence="1" id="KW-1133">Transmembrane helix</keyword>
<sequence length="87" mass="9823">MSIPPSLTQIPTYEILPGVVVARDELWLLVALLILWATVGRWLYRDAKARGSEWAWQWGFGTPLTVVAGIDVMLLVVVIYLLLRDSE</sequence>
<feature type="transmembrane region" description="Helical" evidence="1">
    <location>
        <begin position="26"/>
        <end position="44"/>
    </location>
</feature>
<protein>
    <recommendedName>
        <fullName evidence="4">DUF5652 domain-containing protein</fullName>
    </recommendedName>
</protein>
<dbReference type="RefSeq" id="WP_122105522.1">
    <property type="nucleotide sequence ID" value="NZ_JBHSKV010000008.1"/>
</dbReference>
<keyword evidence="3" id="KW-1185">Reference proteome</keyword>
<gene>
    <name evidence="2" type="ORF">ACFPJA_06845</name>
</gene>
<keyword evidence="1" id="KW-0812">Transmembrane</keyword>
<dbReference type="EMBL" id="JBHSKV010000008">
    <property type="protein sequence ID" value="MFC5134435.1"/>
    <property type="molecule type" value="Genomic_DNA"/>
</dbReference>
<evidence type="ECO:0000313" key="2">
    <source>
        <dbReference type="EMBL" id="MFC5134435.1"/>
    </source>
</evidence>
<proteinExistence type="predicted"/>
<organism evidence="2 3">
    <name type="scientific">Halorubrum glutamatedens</name>
    <dbReference type="NCBI Taxonomy" id="2707018"/>
    <lineage>
        <taxon>Archaea</taxon>
        <taxon>Methanobacteriati</taxon>
        <taxon>Methanobacteriota</taxon>
        <taxon>Stenosarchaea group</taxon>
        <taxon>Halobacteria</taxon>
        <taxon>Halobacteriales</taxon>
        <taxon>Haloferacaceae</taxon>
        <taxon>Halorubrum</taxon>
    </lineage>
</organism>
<reference evidence="2 3" key="1">
    <citation type="journal article" date="2019" name="Int. J. Syst. Evol. Microbiol.">
        <title>The Global Catalogue of Microorganisms (GCM) 10K type strain sequencing project: providing services to taxonomists for standard genome sequencing and annotation.</title>
        <authorList>
            <consortium name="The Broad Institute Genomics Platform"/>
            <consortium name="The Broad Institute Genome Sequencing Center for Infectious Disease"/>
            <person name="Wu L."/>
            <person name="Ma J."/>
        </authorList>
    </citation>
    <scope>NUCLEOTIDE SEQUENCE [LARGE SCALE GENOMIC DNA]</scope>
    <source>
        <strain evidence="2 3">CGMCC 1.16026</strain>
    </source>
</reference>
<evidence type="ECO:0008006" key="4">
    <source>
        <dbReference type="Google" id="ProtNLM"/>
    </source>
</evidence>
<evidence type="ECO:0000256" key="1">
    <source>
        <dbReference type="SAM" id="Phobius"/>
    </source>
</evidence>
<name>A0ABD5QQ93_9EURY</name>
<feature type="transmembrane region" description="Helical" evidence="1">
    <location>
        <begin position="56"/>
        <end position="83"/>
    </location>
</feature>
<accession>A0ABD5QQ93</accession>
<dbReference type="Proteomes" id="UP001596145">
    <property type="component" value="Unassembled WGS sequence"/>
</dbReference>
<evidence type="ECO:0000313" key="3">
    <source>
        <dbReference type="Proteomes" id="UP001596145"/>
    </source>
</evidence>
<keyword evidence="1" id="KW-0472">Membrane</keyword>